<dbReference type="Proteomes" id="UP000645828">
    <property type="component" value="Unassembled WGS sequence"/>
</dbReference>
<dbReference type="PANTHER" id="PTHR45722:SF2">
    <property type="entry name" value="LARGE RIBOSOMAL SUBUNIT PROTEIN UL29-RELATED"/>
    <property type="match status" value="1"/>
</dbReference>
<dbReference type="PANTHER" id="PTHR45722">
    <property type="entry name" value="60S RIBOSOMAL PROTEIN L35"/>
    <property type="match status" value="1"/>
</dbReference>
<sequence length="99" mass="11453">MASKLSKIHVVCKSTIRVLTVINQTQRTSGNFTGVRSTSTDLRPRKTPARCHWLNQQEENLKTKRHRGRRDSTLCRGPYSRLEHHHHHKLGGGRYLESL</sequence>
<protein>
    <recommendedName>
        <fullName evidence="1">Large ribosomal subunit protein uL29</fullName>
    </recommendedName>
</protein>
<proteinExistence type="predicted"/>
<dbReference type="Gene3D" id="1.10.287.310">
    <property type="match status" value="1"/>
</dbReference>
<dbReference type="GO" id="GO:0003735">
    <property type="term" value="F:structural constituent of ribosome"/>
    <property type="evidence" value="ECO:0007669"/>
    <property type="project" value="InterPro"/>
</dbReference>
<gene>
    <name evidence="3" type="ORF">NYPRO_LOCUS13965</name>
</gene>
<dbReference type="GO" id="GO:0006412">
    <property type="term" value="P:translation"/>
    <property type="evidence" value="ECO:0007669"/>
    <property type="project" value="InterPro"/>
</dbReference>
<dbReference type="Gene3D" id="6.10.250.3450">
    <property type="match status" value="1"/>
</dbReference>
<dbReference type="AlphaFoldDB" id="A0A811YU80"/>
<evidence type="ECO:0000313" key="4">
    <source>
        <dbReference type="Proteomes" id="UP000645828"/>
    </source>
</evidence>
<feature type="region of interest" description="Disordered" evidence="2">
    <location>
        <begin position="62"/>
        <end position="99"/>
    </location>
</feature>
<reference evidence="3" key="1">
    <citation type="submission" date="2020-12" db="EMBL/GenBank/DDBJ databases">
        <authorList>
            <consortium name="Molecular Ecology Group"/>
        </authorList>
    </citation>
    <scope>NUCLEOTIDE SEQUENCE</scope>
    <source>
        <strain evidence="3">TBG_1078</strain>
    </source>
</reference>
<dbReference type="GO" id="GO:0003729">
    <property type="term" value="F:mRNA binding"/>
    <property type="evidence" value="ECO:0007669"/>
    <property type="project" value="TreeGrafter"/>
</dbReference>
<accession>A0A811YU80</accession>
<dbReference type="GO" id="GO:0022625">
    <property type="term" value="C:cytosolic large ribosomal subunit"/>
    <property type="evidence" value="ECO:0007669"/>
    <property type="project" value="InterPro"/>
</dbReference>
<name>A0A811YU80_NYCPR</name>
<dbReference type="InterPro" id="IPR045059">
    <property type="entry name" value="Ribosomal_uL29_euk"/>
</dbReference>
<organism evidence="3 4">
    <name type="scientific">Nyctereutes procyonoides</name>
    <name type="common">Raccoon dog</name>
    <name type="synonym">Canis procyonoides</name>
    <dbReference type="NCBI Taxonomy" id="34880"/>
    <lineage>
        <taxon>Eukaryota</taxon>
        <taxon>Metazoa</taxon>
        <taxon>Chordata</taxon>
        <taxon>Craniata</taxon>
        <taxon>Vertebrata</taxon>
        <taxon>Euteleostomi</taxon>
        <taxon>Mammalia</taxon>
        <taxon>Eutheria</taxon>
        <taxon>Laurasiatheria</taxon>
        <taxon>Carnivora</taxon>
        <taxon>Caniformia</taxon>
        <taxon>Canidae</taxon>
        <taxon>Nyctereutes</taxon>
    </lineage>
</organism>
<dbReference type="EMBL" id="CAJHUB010000751">
    <property type="protein sequence ID" value="CAD7681173.1"/>
    <property type="molecule type" value="Genomic_DNA"/>
</dbReference>
<evidence type="ECO:0000256" key="2">
    <source>
        <dbReference type="SAM" id="MobiDB-lite"/>
    </source>
</evidence>
<evidence type="ECO:0000256" key="1">
    <source>
        <dbReference type="ARBA" id="ARBA00035204"/>
    </source>
</evidence>
<keyword evidence="4" id="KW-1185">Reference proteome</keyword>
<evidence type="ECO:0000313" key="3">
    <source>
        <dbReference type="EMBL" id="CAD7681173.1"/>
    </source>
</evidence>
<comment type="caution">
    <text evidence="3">The sequence shown here is derived from an EMBL/GenBank/DDBJ whole genome shotgun (WGS) entry which is preliminary data.</text>
</comment>
<dbReference type="InterPro" id="IPR036049">
    <property type="entry name" value="Ribosomal_uL29_sf"/>
</dbReference>
<dbReference type="GO" id="GO:0000463">
    <property type="term" value="P:maturation of LSU-rRNA from tricistronic rRNA transcript (SSU-rRNA, 5.8S rRNA, LSU-rRNA)"/>
    <property type="evidence" value="ECO:0007669"/>
    <property type="project" value="InterPro"/>
</dbReference>